<keyword evidence="3" id="KW-1185">Reference proteome</keyword>
<feature type="signal peptide" evidence="1">
    <location>
        <begin position="1"/>
        <end position="30"/>
    </location>
</feature>
<gene>
    <name evidence="2" type="ORF">SAMN05216251_1021</name>
</gene>
<sequence length="125" mass="12719">MRIRLRRSRRVALAAAVLAPLIGLVPVASARADGADAPVVPSVTVSHSQSIDMYGAAGDIDLTVAAPPSTDAFLRLVLYAGTSNIRVTDDAGNVLPVVDRSPSPDMVEIGAADSDGNGVKGAPMA</sequence>
<feature type="non-terminal residue" evidence="2">
    <location>
        <position position="125"/>
    </location>
</feature>
<organism evidence="2 3">
    <name type="scientific">Actinacidiphila alni</name>
    <dbReference type="NCBI Taxonomy" id="380248"/>
    <lineage>
        <taxon>Bacteria</taxon>
        <taxon>Bacillati</taxon>
        <taxon>Actinomycetota</taxon>
        <taxon>Actinomycetes</taxon>
        <taxon>Kitasatosporales</taxon>
        <taxon>Streptomycetaceae</taxon>
        <taxon>Actinacidiphila</taxon>
    </lineage>
</organism>
<dbReference type="Proteomes" id="UP000199323">
    <property type="component" value="Unassembled WGS sequence"/>
</dbReference>
<dbReference type="EMBL" id="FONG01000002">
    <property type="protein sequence ID" value="SFE18160.1"/>
    <property type="molecule type" value="Genomic_DNA"/>
</dbReference>
<evidence type="ECO:0000313" key="2">
    <source>
        <dbReference type="EMBL" id="SFE18160.1"/>
    </source>
</evidence>
<evidence type="ECO:0000313" key="3">
    <source>
        <dbReference type="Proteomes" id="UP000199323"/>
    </source>
</evidence>
<evidence type="ECO:0000256" key="1">
    <source>
        <dbReference type="SAM" id="SignalP"/>
    </source>
</evidence>
<name>A0A1I1YJI3_9ACTN</name>
<accession>A0A1I1YJI3</accession>
<keyword evidence="1" id="KW-0732">Signal</keyword>
<reference evidence="2 3" key="1">
    <citation type="submission" date="2016-10" db="EMBL/GenBank/DDBJ databases">
        <authorList>
            <person name="de Groot N.N."/>
        </authorList>
    </citation>
    <scope>NUCLEOTIDE SEQUENCE [LARGE SCALE GENOMIC DNA]</scope>
    <source>
        <strain evidence="2 3">CGMCC 4.3510</strain>
    </source>
</reference>
<proteinExistence type="predicted"/>
<dbReference type="AlphaFoldDB" id="A0A1I1YJI3"/>
<feature type="chain" id="PRO_5038390090" evidence="1">
    <location>
        <begin position="31"/>
        <end position="125"/>
    </location>
</feature>
<protein>
    <submittedName>
        <fullName evidence="2">Uncharacterized protein</fullName>
    </submittedName>
</protein>